<protein>
    <submittedName>
        <fullName evidence="7">Aerotolerance-related protein BatB</fullName>
    </submittedName>
</protein>
<keyword evidence="1" id="KW-1003">Cell membrane</keyword>
<dbReference type="InterPro" id="IPR050768">
    <property type="entry name" value="UPF0353/GerABKA_families"/>
</dbReference>
<reference evidence="7 8" key="1">
    <citation type="submission" date="2014-03" db="EMBL/GenBank/DDBJ databases">
        <title>complete genome sequence of Flavobacteriaceae bacterium JBKA-6.</title>
        <authorList>
            <person name="Takano T."/>
            <person name="Nakamura Y."/>
            <person name="Takuma S."/>
            <person name="Yasuike M."/>
            <person name="Matsuyama T."/>
            <person name="Sakai T."/>
            <person name="Fujiwara A."/>
            <person name="Kimoto K."/>
            <person name="Fukuda Y."/>
            <person name="Kondo H."/>
            <person name="Hirono I."/>
            <person name="Nakayasu C."/>
        </authorList>
    </citation>
    <scope>NUCLEOTIDE SEQUENCE [LARGE SCALE GENOMIC DNA]</scope>
    <source>
        <strain evidence="7 8">JBKA-6</strain>
    </source>
</reference>
<evidence type="ECO:0000256" key="1">
    <source>
        <dbReference type="ARBA" id="ARBA00022475"/>
    </source>
</evidence>
<dbReference type="InterPro" id="IPR002035">
    <property type="entry name" value="VWF_A"/>
</dbReference>
<dbReference type="RefSeq" id="WP_317044153.1">
    <property type="nucleotide sequence ID" value="NZ_AP014564.1"/>
</dbReference>
<keyword evidence="3 5" id="KW-1133">Transmembrane helix</keyword>
<dbReference type="InterPro" id="IPR036465">
    <property type="entry name" value="vWFA_dom_sf"/>
</dbReference>
<evidence type="ECO:0000256" key="4">
    <source>
        <dbReference type="ARBA" id="ARBA00023136"/>
    </source>
</evidence>
<feature type="domain" description="VWFA" evidence="6">
    <location>
        <begin position="64"/>
        <end position="242"/>
    </location>
</feature>
<dbReference type="SUPFAM" id="SSF53300">
    <property type="entry name" value="vWA-like"/>
    <property type="match status" value="1"/>
</dbReference>
<evidence type="ECO:0000256" key="5">
    <source>
        <dbReference type="SAM" id="Phobius"/>
    </source>
</evidence>
<dbReference type="SMART" id="SM00327">
    <property type="entry name" value="VWA"/>
    <property type="match status" value="1"/>
</dbReference>
<name>A0A1J1E4F0_9FLAO</name>
<dbReference type="EMBL" id="AP014564">
    <property type="protein sequence ID" value="BAV94924.1"/>
    <property type="molecule type" value="Genomic_DNA"/>
</dbReference>
<keyword evidence="4 5" id="KW-0472">Membrane</keyword>
<dbReference type="Pfam" id="PF13519">
    <property type="entry name" value="VWA_2"/>
    <property type="match status" value="1"/>
</dbReference>
<accession>A0A1J1E4F0</accession>
<evidence type="ECO:0000313" key="7">
    <source>
        <dbReference type="EMBL" id="BAV94924.1"/>
    </source>
</evidence>
<evidence type="ECO:0000256" key="3">
    <source>
        <dbReference type="ARBA" id="ARBA00022989"/>
    </source>
</evidence>
<evidence type="ECO:0000256" key="2">
    <source>
        <dbReference type="ARBA" id="ARBA00022692"/>
    </source>
</evidence>
<keyword evidence="8" id="KW-1185">Reference proteome</keyword>
<feature type="transmembrane region" description="Helical" evidence="5">
    <location>
        <begin position="28"/>
        <end position="47"/>
    </location>
</feature>
<dbReference type="AlphaFoldDB" id="A0A1J1E4F0"/>
<dbReference type="PANTHER" id="PTHR22550:SF5">
    <property type="entry name" value="LEUCINE ZIPPER PROTEIN 4"/>
    <property type="match status" value="1"/>
</dbReference>
<evidence type="ECO:0000259" key="6">
    <source>
        <dbReference type="PROSITE" id="PS50234"/>
    </source>
</evidence>
<dbReference type="Gene3D" id="3.40.50.410">
    <property type="entry name" value="von Willebrand factor, type A domain"/>
    <property type="match status" value="1"/>
</dbReference>
<dbReference type="KEGG" id="ise:JBKA6_0911"/>
<dbReference type="PROSITE" id="PS50234">
    <property type="entry name" value="VWFA"/>
    <property type="match status" value="1"/>
</dbReference>
<keyword evidence="2 5" id="KW-0812">Transmembrane</keyword>
<organism evidence="7 8">
    <name type="scientific">Ichthyobacterium seriolicida</name>
    <dbReference type="NCBI Taxonomy" id="242600"/>
    <lineage>
        <taxon>Bacteria</taxon>
        <taxon>Pseudomonadati</taxon>
        <taxon>Bacteroidota</taxon>
        <taxon>Flavobacteriia</taxon>
        <taxon>Flavobacteriales</taxon>
        <taxon>Ichthyobacteriaceae</taxon>
        <taxon>Ichthyobacterium</taxon>
    </lineage>
</organism>
<dbReference type="PANTHER" id="PTHR22550">
    <property type="entry name" value="SPORE GERMINATION PROTEIN"/>
    <property type="match status" value="1"/>
</dbReference>
<feature type="transmembrane region" description="Helical" evidence="5">
    <location>
        <begin position="283"/>
        <end position="300"/>
    </location>
</feature>
<evidence type="ECO:0000313" key="8">
    <source>
        <dbReference type="Proteomes" id="UP000243197"/>
    </source>
</evidence>
<dbReference type="Proteomes" id="UP000243197">
    <property type="component" value="Chromosome"/>
</dbReference>
<proteinExistence type="predicted"/>
<gene>
    <name evidence="7" type="ORF">JBKA6_0911</name>
</gene>
<sequence length="319" mass="36031">MWKLKKQRDFADNKLLDKIAPNRSLFKSVLKVSVLCVSLSLAIIALINPQLGTKLEKVTRKGVDIVFAVDVSKSMLAEDVAPNRIEKSKQVLSKVISEIRHDRIGIIVYAGNPYALLPITTDYSAAQMFLKNINTDMVPSQGTSISEAMEMTDNYFDDEYQNNKILFIISDGEDHEDNVLSMAQKISEKGVKIFTIGMGLEKGSPIPIKENDNIVGYKKDTEGNVVITKLNSEILKQIASTSQGSYINSQNTQTIVDFVERSINSVDKKEYESSMFSEYESQYQWFLGFAILLLIIDVFLSEKKTLWIQRLNLFDKNKS</sequence>